<comment type="caution">
    <text evidence="1">The sequence shown here is derived from an EMBL/GenBank/DDBJ whole genome shotgun (WGS) entry which is preliminary data.</text>
</comment>
<dbReference type="AlphaFoldDB" id="A0A328BBQ3"/>
<sequence length="171" mass="17767">MLTLVLLASASVAACGAKPAADAGQPVDTAAVAPATNSALKLGADNLPRFREGLWEMVQTEDGQSETSKRCVGAEIDGEMRELLTRETPTCKTQRSASSTGLKVNAVCEQAGGMKTETSLVMTGSETAYDVKLGLYLIQADGAREGGETTLKAKWVGACPAGMKPGDEVEE</sequence>
<proteinExistence type="predicted"/>
<dbReference type="Pfam" id="PF12276">
    <property type="entry name" value="DUF3617"/>
    <property type="match status" value="1"/>
</dbReference>
<dbReference type="Proteomes" id="UP000249524">
    <property type="component" value="Unassembled WGS sequence"/>
</dbReference>
<organism evidence="1 2">
    <name type="scientific">Phenylobacterium kunshanense</name>
    <dbReference type="NCBI Taxonomy" id="1445034"/>
    <lineage>
        <taxon>Bacteria</taxon>
        <taxon>Pseudomonadati</taxon>
        <taxon>Pseudomonadota</taxon>
        <taxon>Alphaproteobacteria</taxon>
        <taxon>Caulobacterales</taxon>
        <taxon>Caulobacteraceae</taxon>
        <taxon>Phenylobacterium</taxon>
    </lineage>
</organism>
<accession>A0A328BBQ3</accession>
<gene>
    <name evidence="1" type="ORF">DJ019_16320</name>
</gene>
<protein>
    <recommendedName>
        <fullName evidence="3">DUF3617 domain-containing protein</fullName>
    </recommendedName>
</protein>
<evidence type="ECO:0008006" key="3">
    <source>
        <dbReference type="Google" id="ProtNLM"/>
    </source>
</evidence>
<reference evidence="1 2" key="1">
    <citation type="submission" date="2018-05" db="EMBL/GenBank/DDBJ databases">
        <authorList>
            <person name="Lanie J.A."/>
            <person name="Ng W.-L."/>
            <person name="Kazmierczak K.M."/>
            <person name="Andrzejewski T.M."/>
            <person name="Davidsen T.M."/>
            <person name="Wayne K.J."/>
            <person name="Tettelin H."/>
            <person name="Glass J.I."/>
            <person name="Rusch D."/>
            <person name="Podicherti R."/>
            <person name="Tsui H.-C.T."/>
            <person name="Winkler M.E."/>
        </authorList>
    </citation>
    <scope>NUCLEOTIDE SEQUENCE [LARGE SCALE GENOMIC DNA]</scope>
    <source>
        <strain evidence="1 2">BUT-10</strain>
    </source>
</reference>
<dbReference type="EMBL" id="QFYS01000008">
    <property type="protein sequence ID" value="RAK63296.1"/>
    <property type="molecule type" value="Genomic_DNA"/>
</dbReference>
<evidence type="ECO:0000313" key="1">
    <source>
        <dbReference type="EMBL" id="RAK63296.1"/>
    </source>
</evidence>
<keyword evidence="2" id="KW-1185">Reference proteome</keyword>
<dbReference type="InterPro" id="IPR022061">
    <property type="entry name" value="DUF3617"/>
</dbReference>
<name>A0A328BBQ3_9CAUL</name>
<evidence type="ECO:0000313" key="2">
    <source>
        <dbReference type="Proteomes" id="UP000249524"/>
    </source>
</evidence>